<organism evidence="1">
    <name type="scientific">marine sediment metagenome</name>
    <dbReference type="NCBI Taxonomy" id="412755"/>
    <lineage>
        <taxon>unclassified sequences</taxon>
        <taxon>metagenomes</taxon>
        <taxon>ecological metagenomes</taxon>
    </lineage>
</organism>
<dbReference type="AlphaFoldDB" id="A0A0F9DL44"/>
<dbReference type="EMBL" id="LAZR01028525">
    <property type="protein sequence ID" value="KKL62329.1"/>
    <property type="molecule type" value="Genomic_DNA"/>
</dbReference>
<protein>
    <submittedName>
        <fullName evidence="1">Uncharacterized protein</fullName>
    </submittedName>
</protein>
<name>A0A0F9DL44_9ZZZZ</name>
<sequence length="71" mass="8072">MESRLCPVCRKGKVWRRQVRTCSTYCSRTWNTWSVDIQASAVESAMSTTITPISETATNEELSKGKPEFLK</sequence>
<accession>A0A0F9DL44</accession>
<reference evidence="1" key="1">
    <citation type="journal article" date="2015" name="Nature">
        <title>Complex archaea that bridge the gap between prokaryotes and eukaryotes.</title>
        <authorList>
            <person name="Spang A."/>
            <person name="Saw J.H."/>
            <person name="Jorgensen S.L."/>
            <person name="Zaremba-Niedzwiedzka K."/>
            <person name="Martijn J."/>
            <person name="Lind A.E."/>
            <person name="van Eijk R."/>
            <person name="Schleper C."/>
            <person name="Guy L."/>
            <person name="Ettema T.J."/>
        </authorList>
    </citation>
    <scope>NUCLEOTIDE SEQUENCE</scope>
</reference>
<evidence type="ECO:0000313" key="1">
    <source>
        <dbReference type="EMBL" id="KKL62329.1"/>
    </source>
</evidence>
<proteinExistence type="predicted"/>
<comment type="caution">
    <text evidence="1">The sequence shown here is derived from an EMBL/GenBank/DDBJ whole genome shotgun (WGS) entry which is preliminary data.</text>
</comment>
<gene>
    <name evidence="1" type="ORF">LCGC14_2186330</name>
</gene>